<dbReference type="AlphaFoldDB" id="A0A6A5ZIG6"/>
<protein>
    <submittedName>
        <fullName evidence="1">Uncharacterized protein</fullName>
    </submittedName>
</protein>
<evidence type="ECO:0000313" key="1">
    <source>
        <dbReference type="EMBL" id="KAF2119390.1"/>
    </source>
</evidence>
<gene>
    <name evidence="1" type="ORF">BDV96DRAFT_642416</name>
</gene>
<keyword evidence="2" id="KW-1185">Reference proteome</keyword>
<proteinExistence type="predicted"/>
<reference evidence="1" key="1">
    <citation type="journal article" date="2020" name="Stud. Mycol.">
        <title>101 Dothideomycetes genomes: a test case for predicting lifestyles and emergence of pathogens.</title>
        <authorList>
            <person name="Haridas S."/>
            <person name="Albert R."/>
            <person name="Binder M."/>
            <person name="Bloem J."/>
            <person name="Labutti K."/>
            <person name="Salamov A."/>
            <person name="Andreopoulos B."/>
            <person name="Baker S."/>
            <person name="Barry K."/>
            <person name="Bills G."/>
            <person name="Bluhm B."/>
            <person name="Cannon C."/>
            <person name="Castanera R."/>
            <person name="Culley D."/>
            <person name="Daum C."/>
            <person name="Ezra D."/>
            <person name="Gonzalez J."/>
            <person name="Henrissat B."/>
            <person name="Kuo A."/>
            <person name="Liang C."/>
            <person name="Lipzen A."/>
            <person name="Lutzoni F."/>
            <person name="Magnuson J."/>
            <person name="Mondo S."/>
            <person name="Nolan M."/>
            <person name="Ohm R."/>
            <person name="Pangilinan J."/>
            <person name="Park H.-J."/>
            <person name="Ramirez L."/>
            <person name="Alfaro M."/>
            <person name="Sun H."/>
            <person name="Tritt A."/>
            <person name="Yoshinaga Y."/>
            <person name="Zwiers L.-H."/>
            <person name="Turgeon B."/>
            <person name="Goodwin S."/>
            <person name="Spatafora J."/>
            <person name="Crous P."/>
            <person name="Grigoriev I."/>
        </authorList>
    </citation>
    <scope>NUCLEOTIDE SEQUENCE</scope>
    <source>
        <strain evidence="1">CBS 627.86</strain>
    </source>
</reference>
<dbReference type="Proteomes" id="UP000799770">
    <property type="component" value="Unassembled WGS sequence"/>
</dbReference>
<accession>A0A6A5ZIG6</accession>
<sequence length="157" mass="16364">MATWSAAEVSTTTSSLLDHAGYDTTDRKIPDTNMTTSGTNAPAIAFDCLIPQIAAVPDDCDDLCATLSGEAGQLVQINPLQILEFELGTCGMGIVNLSPCVVRFEDRGNLGAFCNTMVQQCIANGNDAISTVEGTPPAQYALYGLNAPPAYSPPASC</sequence>
<organism evidence="1 2">
    <name type="scientific">Lophiotrema nucula</name>
    <dbReference type="NCBI Taxonomy" id="690887"/>
    <lineage>
        <taxon>Eukaryota</taxon>
        <taxon>Fungi</taxon>
        <taxon>Dikarya</taxon>
        <taxon>Ascomycota</taxon>
        <taxon>Pezizomycotina</taxon>
        <taxon>Dothideomycetes</taxon>
        <taxon>Pleosporomycetidae</taxon>
        <taxon>Pleosporales</taxon>
        <taxon>Lophiotremataceae</taxon>
        <taxon>Lophiotrema</taxon>
    </lineage>
</organism>
<evidence type="ECO:0000313" key="2">
    <source>
        <dbReference type="Proteomes" id="UP000799770"/>
    </source>
</evidence>
<dbReference type="EMBL" id="ML977315">
    <property type="protein sequence ID" value="KAF2119390.1"/>
    <property type="molecule type" value="Genomic_DNA"/>
</dbReference>
<name>A0A6A5ZIG6_9PLEO</name>